<dbReference type="InterPro" id="IPR050180">
    <property type="entry name" value="RNR_Ribonuclease"/>
</dbReference>
<sequence>MLQTKDYKTFRVGTHIFEGAKNANKCLPGDEVEPTEAGCTLKTRSNHHVLAGLIELNSKVRYGFSSRNVPIYLFVPFNESYPPFVVGCSEKDTTKNRLALVKFDNWLETYPRGLLQQLLPIGAEEEALFWTYTPIACLKYKGLLPPPPSMEGRRYLPALTFNIDPPDCRDVDDVISIEYTPNEEIYITITISDVAATIPEGHPVDLYARSIGQTFYQDGNQPKHMFPGPLSEMALSLVPGEPRAGLSLRFPLSNPSEVEWFESYVNVANSYTYDTVYGNQLICNPLIMMATILGQPSQDSHEWIEVAMKFYNTEAAKLIQKAQSGFLRSHRAPDVERLQKYTAVDPALKFLAYNSATYVTANDPNPAHWGLNAAVYTHASSPIRRYADLVNQRVIKAYLSRSPIPMQQDPTQLNAIAKQAKKHDRDLVFVRALQENMNDQTTGQIIDIQYIGAITKIHVFVKQWALTVKLKYLTGPEPNTVISKDEKTIYIVQIGQQIKIAYYADMTARAWKRRMVLRLCN</sequence>
<dbReference type="SUPFAM" id="SSF50249">
    <property type="entry name" value="Nucleic acid-binding proteins"/>
    <property type="match status" value="1"/>
</dbReference>
<dbReference type="PANTHER" id="PTHR23355:SF9">
    <property type="entry name" value="DIS3-LIKE EXONUCLEASE 2"/>
    <property type="match status" value="1"/>
</dbReference>
<name>A0A6C0KYQ1_9ZZZZ</name>
<feature type="domain" description="RNB" evidence="1">
    <location>
        <begin position="153"/>
        <end position="401"/>
    </location>
</feature>
<dbReference type="InterPro" id="IPR001900">
    <property type="entry name" value="RNase_II/R"/>
</dbReference>
<proteinExistence type="predicted"/>
<evidence type="ECO:0000259" key="1">
    <source>
        <dbReference type="SMART" id="SM00955"/>
    </source>
</evidence>
<dbReference type="GO" id="GO:0003723">
    <property type="term" value="F:RNA binding"/>
    <property type="evidence" value="ECO:0007669"/>
    <property type="project" value="InterPro"/>
</dbReference>
<protein>
    <recommendedName>
        <fullName evidence="1">RNB domain-containing protein</fullName>
    </recommendedName>
</protein>
<dbReference type="EMBL" id="MN741004">
    <property type="protein sequence ID" value="QHU22256.1"/>
    <property type="molecule type" value="Genomic_DNA"/>
</dbReference>
<dbReference type="GO" id="GO:0006402">
    <property type="term" value="P:mRNA catabolic process"/>
    <property type="evidence" value="ECO:0007669"/>
    <property type="project" value="TreeGrafter"/>
</dbReference>
<organism evidence="2">
    <name type="scientific">viral metagenome</name>
    <dbReference type="NCBI Taxonomy" id="1070528"/>
    <lineage>
        <taxon>unclassified sequences</taxon>
        <taxon>metagenomes</taxon>
        <taxon>organismal metagenomes</taxon>
    </lineage>
</organism>
<dbReference type="PANTHER" id="PTHR23355">
    <property type="entry name" value="RIBONUCLEASE"/>
    <property type="match status" value="1"/>
</dbReference>
<accession>A0A6C0KYQ1</accession>
<reference evidence="2" key="1">
    <citation type="journal article" date="2020" name="Nature">
        <title>Giant virus diversity and host interactions through global metagenomics.</title>
        <authorList>
            <person name="Schulz F."/>
            <person name="Roux S."/>
            <person name="Paez-Espino D."/>
            <person name="Jungbluth S."/>
            <person name="Walsh D.A."/>
            <person name="Denef V.J."/>
            <person name="McMahon K.D."/>
            <person name="Konstantinidis K.T."/>
            <person name="Eloe-Fadrosh E.A."/>
            <person name="Kyrpides N.C."/>
            <person name="Woyke T."/>
        </authorList>
    </citation>
    <scope>NUCLEOTIDE SEQUENCE</scope>
    <source>
        <strain evidence="2">GVMAG-S-3300013286-35</strain>
    </source>
</reference>
<evidence type="ECO:0000313" key="2">
    <source>
        <dbReference type="EMBL" id="QHU22256.1"/>
    </source>
</evidence>
<dbReference type="SMART" id="SM00955">
    <property type="entry name" value="RNB"/>
    <property type="match status" value="1"/>
</dbReference>
<dbReference type="Pfam" id="PF00773">
    <property type="entry name" value="RNB"/>
    <property type="match status" value="2"/>
</dbReference>
<dbReference type="AlphaFoldDB" id="A0A6C0KYQ1"/>
<dbReference type="GO" id="GO:0000175">
    <property type="term" value="F:3'-5'-RNA exonuclease activity"/>
    <property type="evidence" value="ECO:0007669"/>
    <property type="project" value="TreeGrafter"/>
</dbReference>
<dbReference type="InterPro" id="IPR012340">
    <property type="entry name" value="NA-bd_OB-fold"/>
</dbReference>